<evidence type="ECO:0000313" key="2">
    <source>
        <dbReference type="Proteomes" id="UP001497382"/>
    </source>
</evidence>
<evidence type="ECO:0000313" key="1">
    <source>
        <dbReference type="EMBL" id="CAL1299346.1"/>
    </source>
</evidence>
<name>A0AAV2BU97_9ARAC</name>
<protein>
    <submittedName>
        <fullName evidence="1">Uncharacterized protein</fullName>
    </submittedName>
</protein>
<gene>
    <name evidence="1" type="ORF">LARSCL_LOCUS21295</name>
</gene>
<sequence>MASSEDTKILEMAVWKWTKSYATVESTPSEESTLCTTDSILLLYFYIVQKKKTFYVMRVP</sequence>
<reference evidence="1 2" key="1">
    <citation type="submission" date="2024-04" db="EMBL/GenBank/DDBJ databases">
        <authorList>
            <person name="Rising A."/>
            <person name="Reimegard J."/>
            <person name="Sonavane S."/>
            <person name="Akerstrom W."/>
            <person name="Nylinder S."/>
            <person name="Hedman E."/>
            <person name="Kallberg Y."/>
        </authorList>
    </citation>
    <scope>NUCLEOTIDE SEQUENCE [LARGE SCALE GENOMIC DNA]</scope>
</reference>
<dbReference type="EMBL" id="CAXIEN010000495">
    <property type="protein sequence ID" value="CAL1299346.1"/>
    <property type="molecule type" value="Genomic_DNA"/>
</dbReference>
<proteinExistence type="predicted"/>
<feature type="non-terminal residue" evidence="1">
    <location>
        <position position="60"/>
    </location>
</feature>
<keyword evidence="2" id="KW-1185">Reference proteome</keyword>
<dbReference type="AlphaFoldDB" id="A0AAV2BU97"/>
<dbReference type="Proteomes" id="UP001497382">
    <property type="component" value="Unassembled WGS sequence"/>
</dbReference>
<comment type="caution">
    <text evidence="1">The sequence shown here is derived from an EMBL/GenBank/DDBJ whole genome shotgun (WGS) entry which is preliminary data.</text>
</comment>
<organism evidence="1 2">
    <name type="scientific">Larinioides sclopetarius</name>
    <dbReference type="NCBI Taxonomy" id="280406"/>
    <lineage>
        <taxon>Eukaryota</taxon>
        <taxon>Metazoa</taxon>
        <taxon>Ecdysozoa</taxon>
        <taxon>Arthropoda</taxon>
        <taxon>Chelicerata</taxon>
        <taxon>Arachnida</taxon>
        <taxon>Araneae</taxon>
        <taxon>Araneomorphae</taxon>
        <taxon>Entelegynae</taxon>
        <taxon>Araneoidea</taxon>
        <taxon>Araneidae</taxon>
        <taxon>Larinioides</taxon>
    </lineage>
</organism>
<accession>A0AAV2BU97</accession>